<evidence type="ECO:0000256" key="5">
    <source>
        <dbReference type="HAMAP-Rule" id="MF_00518"/>
    </source>
</evidence>
<dbReference type="STRING" id="1291734.FD02_GL001264"/>
<proteinExistence type="inferred from homology"/>
<dbReference type="OrthoDB" id="9801395at2"/>
<dbReference type="Proteomes" id="UP000051804">
    <property type="component" value="Unassembled WGS sequence"/>
</dbReference>
<dbReference type="GO" id="GO:0005737">
    <property type="term" value="C:cytoplasm"/>
    <property type="evidence" value="ECO:0007669"/>
    <property type="project" value="UniProtKB-SubCell"/>
</dbReference>
<comment type="caution">
    <text evidence="6">The sequence shown here is derived from an EMBL/GenBank/DDBJ whole genome shotgun (WGS) entry which is preliminary data.</text>
</comment>
<dbReference type="EMBL" id="AZDJ01000013">
    <property type="protein sequence ID" value="KRK73405.1"/>
    <property type="molecule type" value="Genomic_DNA"/>
</dbReference>
<accession>A0A0R1JQ26</accession>
<keyword evidence="3 5" id="KW-0820">tRNA-binding</keyword>
<gene>
    <name evidence="5" type="primary">dtd</name>
    <name evidence="6" type="ORF">FD02_GL001264</name>
</gene>
<dbReference type="GO" id="GO:0000049">
    <property type="term" value="F:tRNA binding"/>
    <property type="evidence" value="ECO:0007669"/>
    <property type="project" value="UniProtKB-UniRule"/>
</dbReference>
<comment type="function">
    <text evidence="5">An aminoacyl-tRNA editing enzyme that deacylates mischarged D-aminoacyl-tRNAs. Also deacylates mischarged glycyl-tRNA(Ala), protecting cells against glycine mischarging by AlaRS. Acts via tRNA-based rather than protein-based catalysis; rejects L-amino acids rather than detecting D-amino acids in the active site. By recycling D-aminoacyl-tRNA to D-amino acids and free tRNA molecules, this enzyme counteracts the toxicity associated with the formation of D-aminoacyl-tRNA entities in vivo and helps enforce protein L-homochirality.</text>
</comment>
<keyword evidence="4 5" id="KW-0694">RNA-binding</keyword>
<evidence type="ECO:0000256" key="3">
    <source>
        <dbReference type="ARBA" id="ARBA00022555"/>
    </source>
</evidence>
<name>A0A0R1JQ26_9LACO</name>
<dbReference type="InterPro" id="IPR003732">
    <property type="entry name" value="Daa-tRNA_deacyls_DTD"/>
</dbReference>
<dbReference type="PANTHER" id="PTHR10472">
    <property type="entry name" value="D-TYROSYL-TRNA TYR DEACYLASE"/>
    <property type="match status" value="1"/>
</dbReference>
<evidence type="ECO:0000256" key="4">
    <source>
        <dbReference type="ARBA" id="ARBA00022884"/>
    </source>
</evidence>
<dbReference type="GO" id="GO:0043908">
    <property type="term" value="F:Ser(Gly)-tRNA(Ala) hydrolase activity"/>
    <property type="evidence" value="ECO:0007669"/>
    <property type="project" value="UniProtKB-UniRule"/>
</dbReference>
<comment type="domain">
    <text evidence="5">A Gly-cisPro motif from one monomer fits into the active site of the other monomer to allow specific chiral rejection of L-amino acids.</text>
</comment>
<evidence type="ECO:0000256" key="1">
    <source>
        <dbReference type="ARBA" id="ARBA00009673"/>
    </source>
</evidence>
<dbReference type="GO" id="GO:0019478">
    <property type="term" value="P:D-amino acid catabolic process"/>
    <property type="evidence" value="ECO:0007669"/>
    <property type="project" value="UniProtKB-UniRule"/>
</dbReference>
<dbReference type="NCBIfam" id="TIGR00256">
    <property type="entry name" value="D-aminoacyl-tRNA deacylase"/>
    <property type="match status" value="1"/>
</dbReference>
<comment type="catalytic activity">
    <reaction evidence="5">
        <text>a D-aminoacyl-tRNA + H2O = a tRNA + a D-alpha-amino acid + H(+)</text>
        <dbReference type="Rhea" id="RHEA:13953"/>
        <dbReference type="Rhea" id="RHEA-COMP:10123"/>
        <dbReference type="Rhea" id="RHEA-COMP:10124"/>
        <dbReference type="ChEBI" id="CHEBI:15377"/>
        <dbReference type="ChEBI" id="CHEBI:15378"/>
        <dbReference type="ChEBI" id="CHEBI:59871"/>
        <dbReference type="ChEBI" id="CHEBI:78442"/>
        <dbReference type="ChEBI" id="CHEBI:79333"/>
        <dbReference type="EC" id="3.1.1.96"/>
    </reaction>
</comment>
<dbReference type="EC" id="3.1.1.-" evidence="5"/>
<keyword evidence="7" id="KW-1185">Reference proteome</keyword>
<dbReference type="PANTHER" id="PTHR10472:SF5">
    <property type="entry name" value="D-AMINOACYL-TRNA DEACYLASE 1"/>
    <property type="match status" value="1"/>
</dbReference>
<evidence type="ECO:0000313" key="6">
    <source>
        <dbReference type="EMBL" id="KRK73405.1"/>
    </source>
</evidence>
<dbReference type="EC" id="3.1.1.96" evidence="5"/>
<evidence type="ECO:0000256" key="2">
    <source>
        <dbReference type="ARBA" id="ARBA00022490"/>
    </source>
</evidence>
<comment type="catalytic activity">
    <reaction evidence="5">
        <text>glycyl-tRNA(Ala) + H2O = tRNA(Ala) + glycine + H(+)</text>
        <dbReference type="Rhea" id="RHEA:53744"/>
        <dbReference type="Rhea" id="RHEA-COMP:9657"/>
        <dbReference type="Rhea" id="RHEA-COMP:13640"/>
        <dbReference type="ChEBI" id="CHEBI:15377"/>
        <dbReference type="ChEBI" id="CHEBI:15378"/>
        <dbReference type="ChEBI" id="CHEBI:57305"/>
        <dbReference type="ChEBI" id="CHEBI:78442"/>
        <dbReference type="ChEBI" id="CHEBI:78522"/>
    </reaction>
</comment>
<dbReference type="RefSeq" id="WP_054722722.1">
    <property type="nucleotide sequence ID" value="NZ_AZDJ01000013.1"/>
</dbReference>
<dbReference type="InterPro" id="IPR023509">
    <property type="entry name" value="DTD-like_sf"/>
</dbReference>
<dbReference type="Pfam" id="PF02580">
    <property type="entry name" value="Tyr_Deacylase"/>
    <property type="match status" value="1"/>
</dbReference>
<dbReference type="PATRIC" id="fig|1291734.4.peg.1295"/>
<keyword evidence="2 5" id="KW-0963">Cytoplasm</keyword>
<comment type="subcellular location">
    <subcellularLocation>
        <location evidence="5">Cytoplasm</location>
    </subcellularLocation>
</comment>
<comment type="subunit">
    <text evidence="5">Homodimer.</text>
</comment>
<dbReference type="CDD" id="cd00563">
    <property type="entry name" value="Dtyr_deacylase"/>
    <property type="match status" value="1"/>
</dbReference>
<dbReference type="SUPFAM" id="SSF69500">
    <property type="entry name" value="DTD-like"/>
    <property type="match status" value="1"/>
</dbReference>
<feature type="short sequence motif" description="Gly-cisPro motif, important for rejection of L-amino acids" evidence="5">
    <location>
        <begin position="137"/>
        <end position="138"/>
    </location>
</feature>
<dbReference type="FunFam" id="3.50.80.10:FF:000001">
    <property type="entry name" value="D-aminoacyl-tRNA deacylase"/>
    <property type="match status" value="1"/>
</dbReference>
<dbReference type="Gene3D" id="3.50.80.10">
    <property type="entry name" value="D-tyrosyl-tRNA(Tyr) deacylase"/>
    <property type="match status" value="1"/>
</dbReference>
<dbReference type="AlphaFoldDB" id="A0A0R1JQ26"/>
<keyword evidence="5" id="KW-0378">Hydrolase</keyword>
<protein>
    <recommendedName>
        <fullName evidence="5">D-aminoacyl-tRNA deacylase</fullName>
        <shortName evidence="5">DTD</shortName>
        <ecNumber evidence="5">3.1.1.96</ecNumber>
    </recommendedName>
    <alternativeName>
        <fullName evidence="5">Gly-tRNA(Ala) deacylase</fullName>
        <ecNumber evidence="5">3.1.1.-</ecNumber>
    </alternativeName>
</protein>
<organism evidence="6 7">
    <name type="scientific">Lacticaseibacillus nasuensis JCM 17158</name>
    <dbReference type="NCBI Taxonomy" id="1291734"/>
    <lineage>
        <taxon>Bacteria</taxon>
        <taxon>Bacillati</taxon>
        <taxon>Bacillota</taxon>
        <taxon>Bacilli</taxon>
        <taxon>Lactobacillales</taxon>
        <taxon>Lactobacillaceae</taxon>
        <taxon>Lacticaseibacillus</taxon>
    </lineage>
</organism>
<evidence type="ECO:0000313" key="7">
    <source>
        <dbReference type="Proteomes" id="UP000051804"/>
    </source>
</evidence>
<dbReference type="HAMAP" id="MF_00518">
    <property type="entry name" value="Deacylase_Dtd"/>
    <property type="match status" value="1"/>
</dbReference>
<sequence length="150" mass="15759">MRAVVQRVSHAQVTIANQVHGAIDRGFLVLLGVGPSDTPETVTQLVHKIAKLRVFSDPAGKMNLALAQVGGSVLVVSQFTLYADTRHGNRPSFTAAAAPALGERLYQAFCAELAATGIPVATGEFGADMQVSLTNDGPVTIIFDTEEARA</sequence>
<dbReference type="GO" id="GO:0051500">
    <property type="term" value="F:D-tyrosyl-tRNA(Tyr) deacylase activity"/>
    <property type="evidence" value="ECO:0007669"/>
    <property type="project" value="TreeGrafter"/>
</dbReference>
<comment type="similarity">
    <text evidence="1 5">Belongs to the DTD family.</text>
</comment>
<dbReference type="GO" id="GO:0106026">
    <property type="term" value="F:Gly-tRNA(Ala) deacylase activity"/>
    <property type="evidence" value="ECO:0007669"/>
    <property type="project" value="UniProtKB-UniRule"/>
</dbReference>
<reference evidence="6 7" key="1">
    <citation type="journal article" date="2015" name="Genome Announc.">
        <title>Expanding the biotechnology potential of lactobacilli through comparative genomics of 213 strains and associated genera.</title>
        <authorList>
            <person name="Sun Z."/>
            <person name="Harris H.M."/>
            <person name="McCann A."/>
            <person name="Guo C."/>
            <person name="Argimon S."/>
            <person name="Zhang W."/>
            <person name="Yang X."/>
            <person name="Jeffery I.B."/>
            <person name="Cooney J.C."/>
            <person name="Kagawa T.F."/>
            <person name="Liu W."/>
            <person name="Song Y."/>
            <person name="Salvetti E."/>
            <person name="Wrobel A."/>
            <person name="Rasinkangas P."/>
            <person name="Parkhill J."/>
            <person name="Rea M.C."/>
            <person name="O'Sullivan O."/>
            <person name="Ritari J."/>
            <person name="Douillard F.P."/>
            <person name="Paul Ross R."/>
            <person name="Yang R."/>
            <person name="Briner A.E."/>
            <person name="Felis G.E."/>
            <person name="de Vos W.M."/>
            <person name="Barrangou R."/>
            <person name="Klaenhammer T.R."/>
            <person name="Caufield P.W."/>
            <person name="Cui Y."/>
            <person name="Zhang H."/>
            <person name="O'Toole P.W."/>
        </authorList>
    </citation>
    <scope>NUCLEOTIDE SEQUENCE [LARGE SCALE GENOMIC DNA]</scope>
    <source>
        <strain evidence="6 7">JCM 17158</strain>
    </source>
</reference>